<evidence type="ECO:0000313" key="6">
    <source>
        <dbReference type="Proteomes" id="UP000794436"/>
    </source>
</evidence>
<dbReference type="GO" id="GO:0016628">
    <property type="term" value="F:oxidoreductase activity, acting on the CH-CH group of donors, NAD or NADP as acceptor"/>
    <property type="evidence" value="ECO:0007669"/>
    <property type="project" value="UniProtKB-ARBA"/>
</dbReference>
<dbReference type="OrthoDB" id="1663137at2759"/>
<dbReference type="EMBL" id="SPLM01000001">
    <property type="protein sequence ID" value="TMW68965.1"/>
    <property type="molecule type" value="Genomic_DNA"/>
</dbReference>
<dbReference type="Proteomes" id="UP000794436">
    <property type="component" value="Unassembled WGS sequence"/>
</dbReference>
<comment type="similarity">
    <text evidence="2">Belongs to the NADH:flavin oxidoreductase/NADH oxidase family.</text>
</comment>
<evidence type="ECO:0000256" key="1">
    <source>
        <dbReference type="ARBA" id="ARBA00001917"/>
    </source>
</evidence>
<dbReference type="GO" id="GO:0010181">
    <property type="term" value="F:FMN binding"/>
    <property type="evidence" value="ECO:0007669"/>
    <property type="project" value="InterPro"/>
</dbReference>
<organism evidence="5 6">
    <name type="scientific">Pythium oligandrum</name>
    <name type="common">Mycoparasitic fungus</name>
    <dbReference type="NCBI Taxonomy" id="41045"/>
    <lineage>
        <taxon>Eukaryota</taxon>
        <taxon>Sar</taxon>
        <taxon>Stramenopiles</taxon>
        <taxon>Oomycota</taxon>
        <taxon>Peronosporomycetes</taxon>
        <taxon>Pythiales</taxon>
        <taxon>Pythiaceae</taxon>
        <taxon>Pythium</taxon>
    </lineage>
</organism>
<evidence type="ECO:0000313" key="5">
    <source>
        <dbReference type="EMBL" id="TMW68965.1"/>
    </source>
</evidence>
<reference evidence="5" key="1">
    <citation type="submission" date="2019-03" db="EMBL/GenBank/DDBJ databases">
        <title>Long read genome sequence of the mycoparasitic Pythium oligandrum ATCC 38472 isolated from sugarbeet rhizosphere.</title>
        <authorList>
            <person name="Gaulin E."/>
        </authorList>
    </citation>
    <scope>NUCLEOTIDE SEQUENCE</scope>
    <source>
        <strain evidence="5">ATCC 38472_TT</strain>
    </source>
</reference>
<dbReference type="InterPro" id="IPR045247">
    <property type="entry name" value="Oye-like"/>
</dbReference>
<feature type="domain" description="NADH:flavin oxidoreductase/NADH oxidase N-terminal" evidence="4">
    <location>
        <begin position="9"/>
        <end position="343"/>
    </location>
</feature>
<dbReference type="PANTHER" id="PTHR22893:SF91">
    <property type="entry name" value="NADPH DEHYDROGENASE 2-RELATED"/>
    <property type="match status" value="1"/>
</dbReference>
<proteinExistence type="inferred from homology"/>
<keyword evidence="6" id="KW-1185">Reference proteome</keyword>
<keyword evidence="3" id="KW-0560">Oxidoreductase</keyword>
<sequence>MVYSDPELKLLTPLKLGDDLELKNRVIFGPLTRARSNIDTRAASEINEEYYEMRAGAGLIIAEATSISEQAHGWYGAPGCYTEEHAAAWKRVVDRVHARGGKIFLQLWHMGRQAHSTFNAQHDLVSASAIRLTTGRTRNANGEYTTHEVPRALETEEVAGIVEDYRKAAALAKKAGFDGIELHSANSYLIDQFMQSCTNKRTDKYGGSFENRARFLLEIIEAVKTVFPPHRIGARLAPNSSFGDMGSEDNFEMFSYVLQRLNEHKIGYVSLLDGVGTGFHDKGRLMTLLDAKMHFKGNIFGCNNYTKEIAEGAIRTGAADAVCFGRAFITNPDLPERFANNWPLAEPAPTEVYWNADFKAKGYLTYFKYEPTKVAS</sequence>
<name>A0A8K1CSW0_PYTOL</name>
<accession>A0A8K1CSW0</accession>
<dbReference type="AlphaFoldDB" id="A0A8K1CSW0"/>
<dbReference type="PANTHER" id="PTHR22893">
    <property type="entry name" value="NADH OXIDOREDUCTASE-RELATED"/>
    <property type="match status" value="1"/>
</dbReference>
<comment type="cofactor">
    <cofactor evidence="1">
        <name>FMN</name>
        <dbReference type="ChEBI" id="CHEBI:58210"/>
    </cofactor>
</comment>
<dbReference type="InterPro" id="IPR001155">
    <property type="entry name" value="OxRdtase_FMN_N"/>
</dbReference>
<gene>
    <name evidence="5" type="ORF">Poli38472_001121</name>
</gene>
<protein>
    <recommendedName>
        <fullName evidence="4">NADH:flavin oxidoreductase/NADH oxidase N-terminal domain-containing protein</fullName>
    </recommendedName>
</protein>
<dbReference type="SUPFAM" id="SSF51395">
    <property type="entry name" value="FMN-linked oxidoreductases"/>
    <property type="match status" value="1"/>
</dbReference>
<dbReference type="Gene3D" id="3.20.20.70">
    <property type="entry name" value="Aldolase class I"/>
    <property type="match status" value="1"/>
</dbReference>
<evidence type="ECO:0000256" key="2">
    <source>
        <dbReference type="ARBA" id="ARBA00005979"/>
    </source>
</evidence>
<evidence type="ECO:0000259" key="4">
    <source>
        <dbReference type="Pfam" id="PF00724"/>
    </source>
</evidence>
<dbReference type="FunFam" id="3.20.20.70:FF:000059">
    <property type="entry name" value="N-ethylmaleimide reductase, FMN-linked"/>
    <property type="match status" value="1"/>
</dbReference>
<comment type="caution">
    <text evidence="5">The sequence shown here is derived from an EMBL/GenBank/DDBJ whole genome shotgun (WGS) entry which is preliminary data.</text>
</comment>
<dbReference type="GO" id="GO:0005829">
    <property type="term" value="C:cytosol"/>
    <property type="evidence" value="ECO:0007669"/>
    <property type="project" value="UniProtKB-ARBA"/>
</dbReference>
<dbReference type="CDD" id="cd02933">
    <property type="entry name" value="OYE_like_FMN"/>
    <property type="match status" value="1"/>
</dbReference>
<dbReference type="Pfam" id="PF00724">
    <property type="entry name" value="Oxidored_FMN"/>
    <property type="match status" value="1"/>
</dbReference>
<evidence type="ECO:0000256" key="3">
    <source>
        <dbReference type="ARBA" id="ARBA00023002"/>
    </source>
</evidence>
<dbReference type="InterPro" id="IPR013785">
    <property type="entry name" value="Aldolase_TIM"/>
</dbReference>